<dbReference type="RefSeq" id="WP_106012478.1">
    <property type="nucleotide sequence ID" value="NZ_CP027226.1"/>
</dbReference>
<evidence type="ECO:0000259" key="2">
    <source>
        <dbReference type="Pfam" id="PF01205"/>
    </source>
</evidence>
<gene>
    <name evidence="3" type="ORF">C5Q98_04505</name>
</gene>
<keyword evidence="4" id="KW-1185">Reference proteome</keyword>
<evidence type="ECO:0000313" key="3">
    <source>
        <dbReference type="EMBL" id="AVM42522.1"/>
    </source>
</evidence>
<comment type="similarity">
    <text evidence="1">Belongs to the IMPACT family.</text>
</comment>
<dbReference type="Proteomes" id="UP000237947">
    <property type="component" value="Chromosome"/>
</dbReference>
<proteinExistence type="inferred from homology"/>
<evidence type="ECO:0000313" key="4">
    <source>
        <dbReference type="Proteomes" id="UP000237947"/>
    </source>
</evidence>
<feature type="domain" description="Impact N-terminal" evidence="2">
    <location>
        <begin position="27"/>
        <end position="133"/>
    </location>
</feature>
<dbReference type="GO" id="GO:0006446">
    <property type="term" value="P:regulation of translational initiation"/>
    <property type="evidence" value="ECO:0007669"/>
    <property type="project" value="TreeGrafter"/>
</dbReference>
<dbReference type="GO" id="GO:0005737">
    <property type="term" value="C:cytoplasm"/>
    <property type="evidence" value="ECO:0007669"/>
    <property type="project" value="TreeGrafter"/>
</dbReference>
<sequence>MKSISEIVKKDSFISLAKEAWFEQEIKKSVFIAHAKPVKSVEEAEAFIADEWNKYKDATHIVYAWSVGKELGNIQQRFSDNGEPQGTSGPPVFDVLDKNSIHDAIITVTRYYGGTLLGTGGLVKAYGSSASGVVKNARLVQLVPGIELVVNMPYSFNDTFNYRLDLLSNQVNVLDRQYTSSVFVKCIVDLSFYNEFIDLVNEISSRTAEIEIRDNTYQAKPIDYLEEE</sequence>
<dbReference type="Pfam" id="PF01205">
    <property type="entry name" value="Impact_N"/>
    <property type="match status" value="1"/>
</dbReference>
<dbReference type="InterPro" id="IPR023582">
    <property type="entry name" value="Impact"/>
</dbReference>
<dbReference type="InterPro" id="IPR001498">
    <property type="entry name" value="Impact_N"/>
</dbReference>
<dbReference type="PANTHER" id="PTHR16301:SF20">
    <property type="entry name" value="IMPACT FAMILY MEMBER YIGZ"/>
    <property type="match status" value="1"/>
</dbReference>
<dbReference type="EMBL" id="CP027226">
    <property type="protein sequence ID" value="AVM42522.1"/>
    <property type="molecule type" value="Genomic_DNA"/>
</dbReference>
<dbReference type="InterPro" id="IPR020568">
    <property type="entry name" value="Ribosomal_Su5_D2-typ_SF"/>
</dbReference>
<evidence type="ECO:0000256" key="1">
    <source>
        <dbReference type="ARBA" id="ARBA00007665"/>
    </source>
</evidence>
<dbReference type="SUPFAM" id="SSF54211">
    <property type="entry name" value="Ribosomal protein S5 domain 2-like"/>
    <property type="match status" value="1"/>
</dbReference>
<dbReference type="AlphaFoldDB" id="A0A2S0KNB0"/>
<protein>
    <submittedName>
        <fullName evidence="3">YigZ family protein</fullName>
    </submittedName>
</protein>
<name>A0A2S0KNB0_9FIRM</name>
<dbReference type="PANTHER" id="PTHR16301">
    <property type="entry name" value="IMPACT-RELATED"/>
    <property type="match status" value="1"/>
</dbReference>
<accession>A0A2S0KNB0</accession>
<dbReference type="KEGG" id="fsa:C5Q98_04505"/>
<reference evidence="4" key="1">
    <citation type="submission" date="2018-02" db="EMBL/GenBank/DDBJ databases">
        <authorList>
            <person name="Holder M.E."/>
            <person name="Ajami N.J."/>
            <person name="Petrosino J.F."/>
        </authorList>
    </citation>
    <scope>NUCLEOTIDE SEQUENCE [LARGE SCALE GENOMIC DNA]</scope>
    <source>
        <strain evidence="4">CCUG 47711</strain>
    </source>
</reference>
<dbReference type="OrthoDB" id="9813771at2"/>
<dbReference type="Gene3D" id="3.30.230.30">
    <property type="entry name" value="Impact, N-terminal domain"/>
    <property type="match status" value="1"/>
</dbReference>
<organism evidence="3 4">
    <name type="scientific">Fastidiosipila sanguinis</name>
    <dbReference type="NCBI Taxonomy" id="236753"/>
    <lineage>
        <taxon>Bacteria</taxon>
        <taxon>Bacillati</taxon>
        <taxon>Bacillota</taxon>
        <taxon>Clostridia</taxon>
        <taxon>Eubacteriales</taxon>
        <taxon>Oscillospiraceae</taxon>
        <taxon>Fastidiosipila</taxon>
    </lineage>
</organism>
<dbReference type="InterPro" id="IPR036956">
    <property type="entry name" value="Impact_N_sf"/>
</dbReference>